<organism evidence="1 2">
    <name type="scientific">Chamaesiphon polymorphus CCALA 037</name>
    <dbReference type="NCBI Taxonomy" id="2107692"/>
    <lineage>
        <taxon>Bacteria</taxon>
        <taxon>Bacillati</taxon>
        <taxon>Cyanobacteriota</taxon>
        <taxon>Cyanophyceae</taxon>
        <taxon>Gomontiellales</taxon>
        <taxon>Chamaesiphonaceae</taxon>
        <taxon>Chamaesiphon</taxon>
    </lineage>
</organism>
<gene>
    <name evidence="1" type="ORF">C7B77_11015</name>
</gene>
<sequence length="158" mass="17671">MISISQFTRTTLLYSLALSLTSIAIDSLHFYVLAEIPKIGVYNAGSRYITVARKGNRYCYQGVSIPHKRYAVAVGETIGSLSPYRDGLIIEGLKRRNRQLVLSQGENSLLVKFGQEEPQIYERAGDFNPNEVSKDFKKCLNNKGVVYMAVPGSGYKIR</sequence>
<evidence type="ECO:0000313" key="2">
    <source>
        <dbReference type="Proteomes" id="UP000238937"/>
    </source>
</evidence>
<proteinExistence type="predicted"/>
<dbReference type="EMBL" id="PVWO01000113">
    <property type="protein sequence ID" value="PSB56674.1"/>
    <property type="molecule type" value="Genomic_DNA"/>
</dbReference>
<reference evidence="1 2" key="1">
    <citation type="submission" date="2018-03" db="EMBL/GenBank/DDBJ databases">
        <title>The ancient ancestry and fast evolution of plastids.</title>
        <authorList>
            <person name="Moore K.R."/>
            <person name="Magnabosco C."/>
            <person name="Momper L."/>
            <person name="Gold D.A."/>
            <person name="Bosak T."/>
            <person name="Fournier G.P."/>
        </authorList>
    </citation>
    <scope>NUCLEOTIDE SEQUENCE [LARGE SCALE GENOMIC DNA]</scope>
    <source>
        <strain evidence="1 2">CCALA 037</strain>
    </source>
</reference>
<evidence type="ECO:0000313" key="1">
    <source>
        <dbReference type="EMBL" id="PSB56674.1"/>
    </source>
</evidence>
<keyword evidence="2" id="KW-1185">Reference proteome</keyword>
<name>A0A2T1GGA1_9CYAN</name>
<dbReference type="AlphaFoldDB" id="A0A2T1GGA1"/>
<protein>
    <submittedName>
        <fullName evidence="1">Uncharacterized protein</fullName>
    </submittedName>
</protein>
<comment type="caution">
    <text evidence="1">The sequence shown here is derived from an EMBL/GenBank/DDBJ whole genome shotgun (WGS) entry which is preliminary data.</text>
</comment>
<dbReference type="Proteomes" id="UP000238937">
    <property type="component" value="Unassembled WGS sequence"/>
</dbReference>
<accession>A0A2T1GGA1</accession>
<dbReference type="RefSeq" id="WP_106304131.1">
    <property type="nucleotide sequence ID" value="NZ_PVWO01000113.1"/>
</dbReference>